<reference evidence="1 2" key="1">
    <citation type="submission" date="2018-08" db="EMBL/GenBank/DDBJ databases">
        <title>Genomic Encyclopedia of Type Strains, Phase IV (KMG-IV): sequencing the most valuable type-strain genomes for metagenomic binning, comparative biology and taxonomic classification.</title>
        <authorList>
            <person name="Goeker M."/>
        </authorList>
    </citation>
    <scope>NUCLEOTIDE SEQUENCE [LARGE SCALE GENOMIC DNA]</scope>
    <source>
        <strain evidence="1 2">DSM 23923</strain>
    </source>
</reference>
<gene>
    <name evidence="1" type="ORF">DFR64_2252</name>
</gene>
<dbReference type="Pfam" id="PF05991">
    <property type="entry name" value="NYN_YacP"/>
    <property type="match status" value="1"/>
</dbReference>
<organism evidence="1 2">
    <name type="scientific">Pelolinea submarina</name>
    <dbReference type="NCBI Taxonomy" id="913107"/>
    <lineage>
        <taxon>Bacteria</taxon>
        <taxon>Bacillati</taxon>
        <taxon>Chloroflexota</taxon>
        <taxon>Anaerolineae</taxon>
        <taxon>Anaerolineales</taxon>
        <taxon>Anaerolineaceae</taxon>
        <taxon>Pelolinea</taxon>
    </lineage>
</organism>
<evidence type="ECO:0000313" key="2">
    <source>
        <dbReference type="Proteomes" id="UP000256388"/>
    </source>
</evidence>
<proteinExistence type="predicted"/>
<dbReference type="EMBL" id="QUMS01000003">
    <property type="protein sequence ID" value="REG07050.1"/>
    <property type="molecule type" value="Genomic_DNA"/>
</dbReference>
<dbReference type="Proteomes" id="UP000256388">
    <property type="component" value="Unassembled WGS sequence"/>
</dbReference>
<name>A0A347ZVM4_9CHLR</name>
<comment type="caution">
    <text evidence="1">The sequence shown here is derived from an EMBL/GenBank/DDBJ whole genome shotgun (WGS) entry which is preliminary data.</text>
</comment>
<dbReference type="RefSeq" id="WP_116225529.1">
    <property type="nucleotide sequence ID" value="NZ_QUMS01000003.1"/>
</dbReference>
<dbReference type="AlphaFoldDB" id="A0A347ZVM4"/>
<protein>
    <submittedName>
        <fullName evidence="1">Uncharacterized protein</fullName>
    </submittedName>
</protein>
<accession>A0A347ZVM4</accession>
<evidence type="ECO:0000313" key="1">
    <source>
        <dbReference type="EMBL" id="REG07050.1"/>
    </source>
</evidence>
<sequence length="151" mass="17313">MPYLIDGHNLIPRVRGLNLQQLDDEQALIARLETFFQSQRKQAVVYFDQAQPGGSPDLKRAFLKVHFVRPPAIADTAILQHLRRLKGEARNWVVVSSDNEVRRGAEHLGARVLSSEEFAVLLNVKREKSKKRIEPSGDDIDFWLKQFQKPS</sequence>
<keyword evidence="2" id="KW-1185">Reference proteome</keyword>
<dbReference type="InterPro" id="IPR010298">
    <property type="entry name" value="YacP-like"/>
</dbReference>